<name>A0A5B0EHV7_9MICC</name>
<evidence type="ECO:0000313" key="2">
    <source>
        <dbReference type="EMBL" id="KAA0978624.1"/>
    </source>
</evidence>
<evidence type="ECO:0000313" key="3">
    <source>
        <dbReference type="Proteomes" id="UP000323856"/>
    </source>
</evidence>
<dbReference type="CDD" id="cd00093">
    <property type="entry name" value="HTH_XRE"/>
    <property type="match status" value="1"/>
</dbReference>
<dbReference type="PANTHER" id="PTHR43236">
    <property type="entry name" value="ANTITOXIN HIGA1"/>
    <property type="match status" value="1"/>
</dbReference>
<dbReference type="SMART" id="SM00530">
    <property type="entry name" value="HTH_XRE"/>
    <property type="match status" value="1"/>
</dbReference>
<evidence type="ECO:0000259" key="1">
    <source>
        <dbReference type="PROSITE" id="PS50943"/>
    </source>
</evidence>
<dbReference type="RefSeq" id="WP_149618908.1">
    <property type="nucleotide sequence ID" value="NZ_JBITUG010000022.1"/>
</dbReference>
<comment type="caution">
    <text evidence="2">The sequence shown here is derived from an EMBL/GenBank/DDBJ whole genome shotgun (WGS) entry which is preliminary data.</text>
</comment>
<dbReference type="InterPro" id="IPR010982">
    <property type="entry name" value="Lambda_DNA-bd_dom_sf"/>
</dbReference>
<dbReference type="AlphaFoldDB" id="A0A5B0EHV7"/>
<reference evidence="2 3" key="1">
    <citation type="submission" date="2019-07" db="EMBL/GenBank/DDBJ databases">
        <title>Analysis of the biochemical properties, biological activity and biotechnological potential of siderophores and biosurfactants produced by Antarctic psychrotolerant bacteria.</title>
        <authorList>
            <person name="Styczynski M."/>
            <person name="Krucon T."/>
            <person name="Decewicz P."/>
            <person name="Dziewit L."/>
        </authorList>
    </citation>
    <scope>NUCLEOTIDE SEQUENCE [LARGE SCALE GENOMIC DNA]</scope>
    <source>
        <strain evidence="2 3">ANT_H27</strain>
    </source>
</reference>
<dbReference type="EMBL" id="VOBL01000004">
    <property type="protein sequence ID" value="KAA0978624.1"/>
    <property type="molecule type" value="Genomic_DNA"/>
</dbReference>
<dbReference type="InterPro" id="IPR001387">
    <property type="entry name" value="Cro/C1-type_HTH"/>
</dbReference>
<dbReference type="PROSITE" id="PS50943">
    <property type="entry name" value="HTH_CROC1"/>
    <property type="match status" value="1"/>
</dbReference>
<gene>
    <name evidence="2" type="ORF">FQ154_05175</name>
</gene>
<dbReference type="GO" id="GO:0003677">
    <property type="term" value="F:DNA binding"/>
    <property type="evidence" value="ECO:0007669"/>
    <property type="project" value="InterPro"/>
</dbReference>
<dbReference type="SUPFAM" id="SSF47413">
    <property type="entry name" value="lambda repressor-like DNA-binding domains"/>
    <property type="match status" value="1"/>
</dbReference>
<proteinExistence type="predicted"/>
<dbReference type="Proteomes" id="UP000323856">
    <property type="component" value="Unassembled WGS sequence"/>
</dbReference>
<accession>A0A5B0EHV7</accession>
<dbReference type="PANTHER" id="PTHR43236:SF1">
    <property type="entry name" value="BLL7220 PROTEIN"/>
    <property type="match status" value="1"/>
</dbReference>
<organism evidence="2 3">
    <name type="scientific">Paeniglutamicibacter gangotriensis</name>
    <dbReference type="NCBI Taxonomy" id="254787"/>
    <lineage>
        <taxon>Bacteria</taxon>
        <taxon>Bacillati</taxon>
        <taxon>Actinomycetota</taxon>
        <taxon>Actinomycetes</taxon>
        <taxon>Micrococcales</taxon>
        <taxon>Micrococcaceae</taxon>
        <taxon>Paeniglutamicibacter</taxon>
    </lineage>
</organism>
<sequence>MERIRLRVHDAMLTRRDGLTQAKVARQIGMSRDSLSRALSGQRKFSARELGELSKMLEVSVDWLISGSPATDGTTRLPRHHPTEILASPVDAYREVGLFTPALPRLEAGVGIETAASAAAEKLSGAVGREFVRDLPAAIEAAYGIGVFVLSQEQLFDARAMHSGEINYIMVRATGSWYQGNLVLARELGVLLCGRDTETGSNGVIAAGWAKRFADALLMPEAYIREINWDRQTPRELAGFLWNMGVSAQTLMRRLDALSVPRGPALVHADEGTLQLLLWQYPGALKNHRAGAYRGPRIPPDLFAAHLAGMRQGLVDGSSLAWLLDTPLTDL</sequence>
<protein>
    <submittedName>
        <fullName evidence="2">Helix-turn-helix domain-containing protein</fullName>
    </submittedName>
</protein>
<dbReference type="OrthoDB" id="9794834at2"/>
<dbReference type="Pfam" id="PF01381">
    <property type="entry name" value="HTH_3"/>
    <property type="match status" value="1"/>
</dbReference>
<feature type="domain" description="HTH cro/C1-type" evidence="1">
    <location>
        <begin position="18"/>
        <end position="64"/>
    </location>
</feature>
<dbReference type="Gene3D" id="1.10.260.40">
    <property type="entry name" value="lambda repressor-like DNA-binding domains"/>
    <property type="match status" value="1"/>
</dbReference>
<dbReference type="InterPro" id="IPR052345">
    <property type="entry name" value="Rad_response_metalloprotease"/>
</dbReference>